<organism evidence="3 4">
    <name type="scientific">Selenomonas bovis</name>
    <dbReference type="NCBI Taxonomy" id="416586"/>
    <lineage>
        <taxon>Bacteria</taxon>
        <taxon>Bacillati</taxon>
        <taxon>Bacillota</taxon>
        <taxon>Negativicutes</taxon>
        <taxon>Selenomonadales</taxon>
        <taxon>Selenomonadaceae</taxon>
        <taxon>Selenomonas</taxon>
    </lineage>
</organism>
<evidence type="ECO:0000259" key="2">
    <source>
        <dbReference type="Pfam" id="PF13556"/>
    </source>
</evidence>
<accession>A0A848B516</accession>
<dbReference type="Pfam" id="PF13556">
    <property type="entry name" value="HTH_30"/>
    <property type="match status" value="1"/>
</dbReference>
<dbReference type="InterPro" id="IPR051448">
    <property type="entry name" value="CdaR-like_regulators"/>
</dbReference>
<keyword evidence="4" id="KW-1185">Reference proteome</keyword>
<comment type="caution">
    <text evidence="3">The sequence shown here is derived from an EMBL/GenBank/DDBJ whole genome shotgun (WGS) entry which is preliminary data.</text>
</comment>
<dbReference type="RefSeq" id="WP_170077642.1">
    <property type="nucleotide sequence ID" value="NZ_JABAFA010000024.1"/>
</dbReference>
<gene>
    <name evidence="3" type="ORF">HF878_07235</name>
</gene>
<dbReference type="Gene3D" id="1.10.10.2840">
    <property type="entry name" value="PucR C-terminal helix-turn-helix domain"/>
    <property type="match status" value="1"/>
</dbReference>
<evidence type="ECO:0000259" key="1">
    <source>
        <dbReference type="Pfam" id="PF07905"/>
    </source>
</evidence>
<dbReference type="AlphaFoldDB" id="A0A848B516"/>
<dbReference type="PANTHER" id="PTHR33744:SF1">
    <property type="entry name" value="DNA-BINDING TRANSCRIPTIONAL ACTIVATOR ADER"/>
    <property type="match status" value="1"/>
</dbReference>
<feature type="domain" description="Purine catabolism PurC-like" evidence="1">
    <location>
        <begin position="17"/>
        <end position="127"/>
    </location>
</feature>
<name>A0A848B516_9FIRM</name>
<protein>
    <submittedName>
        <fullName evidence="3">PucR family transcriptional regulator</fullName>
    </submittedName>
</protein>
<evidence type="ECO:0000313" key="4">
    <source>
        <dbReference type="Proteomes" id="UP000543804"/>
    </source>
</evidence>
<dbReference type="InterPro" id="IPR025736">
    <property type="entry name" value="PucR_C-HTH_dom"/>
</dbReference>
<dbReference type="Proteomes" id="UP000543804">
    <property type="component" value="Unassembled WGS sequence"/>
</dbReference>
<sequence>MAIQLQTFLQAARARYGLRLLAGRGGLAHEFTWACLLEDIGNAGFLRGGELVITTGLAALQEHWLRDFVRALEGRQAAALILNTGKYLRESDITDEVRAFCEAHSFPLLLMPWQTHIADLMQEVCALLMEQAQKERRTEQLLCALLDDTAAPEPPAGETVLPLYPGASGRPVLLTGRQLAALRELTERGFHPRRFALTVFDLGAPLAPPEDADLSRRWRRALAGLPLQLFFFHGAPLLLRELPAAQEADALPLAALAAAAPHPALLGGESDPHTDLAALPAAYREARAALIAARTGLCTAGAAQAPPPAPTMPALLPFRALGVYRLLFTHPDRALLRAYAEEHLGALHRYDAAHHARLAETLRHYLLTGGSLAQTAARTYTHRNTAGYRIRKVKELTHAELTAAAERFAYLLAFAVERFETSLAAEERRPPA</sequence>
<proteinExistence type="predicted"/>
<dbReference type="Pfam" id="PF07905">
    <property type="entry name" value="PucR"/>
    <property type="match status" value="1"/>
</dbReference>
<reference evidence="3 4" key="1">
    <citation type="submission" date="2020-04" db="EMBL/GenBank/DDBJ databases">
        <authorList>
            <person name="Hitch T.C.A."/>
            <person name="Wylensek D."/>
            <person name="Clavel T."/>
        </authorList>
    </citation>
    <scope>NUCLEOTIDE SEQUENCE [LARGE SCALE GENOMIC DNA]</scope>
    <source>
        <strain evidence="3 4">PG-130-P53-12</strain>
    </source>
</reference>
<dbReference type="EMBL" id="JABAFA010000024">
    <property type="protein sequence ID" value="NMD99260.1"/>
    <property type="molecule type" value="Genomic_DNA"/>
</dbReference>
<dbReference type="InterPro" id="IPR042070">
    <property type="entry name" value="PucR_C-HTH_sf"/>
</dbReference>
<feature type="domain" description="PucR C-terminal helix-turn-helix" evidence="2">
    <location>
        <begin position="358"/>
        <end position="415"/>
    </location>
</feature>
<dbReference type="PANTHER" id="PTHR33744">
    <property type="entry name" value="CARBOHYDRATE DIACID REGULATOR"/>
    <property type="match status" value="1"/>
</dbReference>
<evidence type="ECO:0000313" key="3">
    <source>
        <dbReference type="EMBL" id="NMD99260.1"/>
    </source>
</evidence>
<dbReference type="InterPro" id="IPR012914">
    <property type="entry name" value="PucR_dom"/>
</dbReference>